<evidence type="ECO:0000313" key="1">
    <source>
        <dbReference type="EMBL" id="AMM44099.1"/>
    </source>
</evidence>
<reference evidence="2" key="1">
    <citation type="submission" date="2016-01" db="EMBL/GenBank/DDBJ databases">
        <title>Isolation and Characterization of Enterobacteria phage CBB.</title>
        <authorList>
            <person name="Buttimer C.T.H."/>
            <person name="Hendrix H."/>
            <person name="Alexandre H."/>
            <person name="O'Mahony J."/>
            <person name="Lavigne R."/>
            <person name="Coffey A."/>
        </authorList>
    </citation>
    <scope>NUCLEOTIDE SEQUENCE [LARGE SCALE GENOMIC DNA]</scope>
</reference>
<proteinExistence type="predicted"/>
<accession>A0A1L2CVR0</accession>
<evidence type="ECO:0000313" key="2">
    <source>
        <dbReference type="Proteomes" id="UP000223891"/>
    </source>
</evidence>
<dbReference type="Proteomes" id="UP000223891">
    <property type="component" value="Segment"/>
</dbReference>
<gene>
    <name evidence="1" type="ORF">CBB_536</name>
</gene>
<keyword evidence="2" id="KW-1185">Reference proteome</keyword>
<organism evidence="1 2">
    <name type="scientific">Pectobacterium phage vB_PcaM_CBB</name>
    <dbReference type="NCBI Taxonomy" id="2772511"/>
    <lineage>
        <taxon>Viruses</taxon>
        <taxon>Duplodnaviria</taxon>
        <taxon>Heunggongvirae</taxon>
        <taxon>Uroviricota</taxon>
        <taxon>Caudoviricetes</taxon>
        <taxon>Mimasvirus</taxon>
        <taxon>Mimasvirus CBB</taxon>
    </lineage>
</organism>
<dbReference type="EMBL" id="KU574722">
    <property type="protein sequence ID" value="AMM44099.1"/>
    <property type="molecule type" value="Genomic_DNA"/>
</dbReference>
<sequence>MLPFPRLFEYANVIIPPNYKVLLSMHEFNTISDIKDKSDNNITINRGADVTVGLNQYGTYMNFNGSASSYFNFKDNKLAIGTNMEIYYKISGLVYRGGQYLTLLMDTRPIQTNGNYFLFGYTSNAVAPFKTYMSINNTGDNYSTSTFTNDANTPMEIRIQLLSTGSFVYINDVLFQSSSQVFNINTLQNYTVGKNAFSGTAATPFFNGKIYEFEVRQLL</sequence>
<protein>
    <submittedName>
        <fullName evidence="1">Structural protein</fullName>
    </submittedName>
</protein>
<name>A0A1L2CVR0_9CAUD</name>